<name>A0AAV9YZP8_9AGAR</name>
<gene>
    <name evidence="2" type="ORF">R3P38DRAFT_2816053</name>
</gene>
<accession>A0AAV9YZP8</accession>
<evidence type="ECO:0000313" key="3">
    <source>
        <dbReference type="Proteomes" id="UP001362999"/>
    </source>
</evidence>
<sequence length="328" mass="36585">MSIAITSSKKPQPPGRPGPGISSRIVEVLVRLSVSILNSISYLWLIFFGSGNFGPLKNSSIRITVKILLYRSVGTDSTNIQDHRLTSTACLSKYPRTRTHPTFLKYDTFTRSRQRNSASVVCRGYVSHETGYRGQWETQDDEGRVVAEAEERNFCGRDAMEGHPNPRTIDICIAKSQSHFRATKHNKSHESKVGLLFNVFFFSVSQLQFDRSDNGSMNVTSFRSEWEHVARWIELGWEGLVDLETRAAAREVGSDDSEEEEEDEDDSSQPLPSALSAAGILRECRHCFCSVGRELPSAGFLACAAIYTQNTGFAADDIRYDGNLPNAD</sequence>
<feature type="compositionally biased region" description="Acidic residues" evidence="1">
    <location>
        <begin position="254"/>
        <end position="267"/>
    </location>
</feature>
<proteinExistence type="predicted"/>
<evidence type="ECO:0000256" key="1">
    <source>
        <dbReference type="SAM" id="MobiDB-lite"/>
    </source>
</evidence>
<feature type="region of interest" description="Disordered" evidence="1">
    <location>
        <begin position="1"/>
        <end position="20"/>
    </location>
</feature>
<reference evidence="2 3" key="1">
    <citation type="journal article" date="2024" name="J Genomics">
        <title>Draft genome sequencing and assembly of Favolaschia claudopus CIRM-BRFM 2984 isolated from oak limbs.</title>
        <authorList>
            <person name="Navarro D."/>
            <person name="Drula E."/>
            <person name="Chaduli D."/>
            <person name="Cazenave R."/>
            <person name="Ahrendt S."/>
            <person name="Wang J."/>
            <person name="Lipzen A."/>
            <person name="Daum C."/>
            <person name="Barry K."/>
            <person name="Grigoriev I.V."/>
            <person name="Favel A."/>
            <person name="Rosso M.N."/>
            <person name="Martin F."/>
        </authorList>
    </citation>
    <scope>NUCLEOTIDE SEQUENCE [LARGE SCALE GENOMIC DNA]</scope>
    <source>
        <strain evidence="2 3">CIRM-BRFM 2984</strain>
    </source>
</reference>
<organism evidence="2 3">
    <name type="scientific">Favolaschia claudopus</name>
    <dbReference type="NCBI Taxonomy" id="2862362"/>
    <lineage>
        <taxon>Eukaryota</taxon>
        <taxon>Fungi</taxon>
        <taxon>Dikarya</taxon>
        <taxon>Basidiomycota</taxon>
        <taxon>Agaricomycotina</taxon>
        <taxon>Agaricomycetes</taxon>
        <taxon>Agaricomycetidae</taxon>
        <taxon>Agaricales</taxon>
        <taxon>Marasmiineae</taxon>
        <taxon>Mycenaceae</taxon>
        <taxon>Favolaschia</taxon>
    </lineage>
</organism>
<keyword evidence="3" id="KW-1185">Reference proteome</keyword>
<comment type="caution">
    <text evidence="2">The sequence shown here is derived from an EMBL/GenBank/DDBJ whole genome shotgun (WGS) entry which is preliminary data.</text>
</comment>
<evidence type="ECO:0000313" key="2">
    <source>
        <dbReference type="EMBL" id="KAK6966563.1"/>
    </source>
</evidence>
<dbReference type="Proteomes" id="UP001362999">
    <property type="component" value="Unassembled WGS sequence"/>
</dbReference>
<dbReference type="EMBL" id="JAWWNJ010000265">
    <property type="protein sequence ID" value="KAK6966563.1"/>
    <property type="molecule type" value="Genomic_DNA"/>
</dbReference>
<feature type="region of interest" description="Disordered" evidence="1">
    <location>
        <begin position="248"/>
        <end position="272"/>
    </location>
</feature>
<dbReference type="AlphaFoldDB" id="A0AAV9YZP8"/>
<protein>
    <submittedName>
        <fullName evidence="2">Uncharacterized protein</fullName>
    </submittedName>
</protein>